<evidence type="ECO:0000313" key="1">
    <source>
        <dbReference type="EMBL" id="DAD33031.1"/>
    </source>
</evidence>
<keyword evidence="2" id="KW-1185">Reference proteome</keyword>
<organism evidence="1 2">
    <name type="scientific">Nelumbo nucifera</name>
    <name type="common">Sacred lotus</name>
    <dbReference type="NCBI Taxonomy" id="4432"/>
    <lineage>
        <taxon>Eukaryota</taxon>
        <taxon>Viridiplantae</taxon>
        <taxon>Streptophyta</taxon>
        <taxon>Embryophyta</taxon>
        <taxon>Tracheophyta</taxon>
        <taxon>Spermatophyta</taxon>
        <taxon>Magnoliopsida</taxon>
        <taxon>Proteales</taxon>
        <taxon>Nelumbonaceae</taxon>
        <taxon>Nelumbo</taxon>
    </lineage>
</organism>
<sequence length="134" mass="15095">MGYVDGTVKPPQKYLASSTSTTTAEQIENPSYKTWHVQDQLLLSWILASLTEHTLAQVVGCITSHQVWSLIETLYAPKSKARIMQLRFELNELKKRFLSMGAYLLKIKNIVDALSAAGEPLSKLISSVKPWRVF</sequence>
<comment type="caution">
    <text evidence="1">The sequence shown here is derived from an EMBL/GenBank/DDBJ whole genome shotgun (WGS) entry which is preliminary data.</text>
</comment>
<dbReference type="PANTHER" id="PTHR47481:SF22">
    <property type="entry name" value="RETROTRANSPOSON GAG DOMAIN-CONTAINING PROTEIN"/>
    <property type="match status" value="1"/>
</dbReference>
<reference evidence="1 2" key="1">
    <citation type="journal article" date="2020" name="Mol. Biol. Evol.">
        <title>Distinct Expression and Methylation Patterns for Genes with Different Fates following a Single Whole-Genome Duplication in Flowering Plants.</title>
        <authorList>
            <person name="Shi T."/>
            <person name="Rahmani R.S."/>
            <person name="Gugger P.F."/>
            <person name="Wang M."/>
            <person name="Li H."/>
            <person name="Zhang Y."/>
            <person name="Li Z."/>
            <person name="Wang Q."/>
            <person name="Van de Peer Y."/>
            <person name="Marchal K."/>
            <person name="Chen J."/>
        </authorList>
    </citation>
    <scope>NUCLEOTIDE SEQUENCE [LARGE SCALE GENOMIC DNA]</scope>
    <source>
        <tissue evidence="1">Leaf</tissue>
    </source>
</reference>
<protein>
    <recommendedName>
        <fullName evidence="3">Retrovirus-related Pol polyprotein from transposon TNT 1-94</fullName>
    </recommendedName>
</protein>
<dbReference type="Pfam" id="PF14223">
    <property type="entry name" value="Retrotran_gag_2"/>
    <property type="match status" value="1"/>
</dbReference>
<dbReference type="EMBL" id="DUZY01000003">
    <property type="protein sequence ID" value="DAD33031.1"/>
    <property type="molecule type" value="Genomic_DNA"/>
</dbReference>
<name>A0A822YN72_NELNU</name>
<evidence type="ECO:0000313" key="2">
    <source>
        <dbReference type="Proteomes" id="UP000607653"/>
    </source>
</evidence>
<gene>
    <name evidence="1" type="ORF">HUJ06_011882</name>
</gene>
<accession>A0A822YN72</accession>
<dbReference type="PANTHER" id="PTHR47481">
    <property type="match status" value="1"/>
</dbReference>
<dbReference type="AlphaFoldDB" id="A0A822YN72"/>
<dbReference type="Proteomes" id="UP000607653">
    <property type="component" value="Unassembled WGS sequence"/>
</dbReference>
<evidence type="ECO:0008006" key="3">
    <source>
        <dbReference type="Google" id="ProtNLM"/>
    </source>
</evidence>
<proteinExistence type="predicted"/>